<proteinExistence type="predicted"/>
<evidence type="ECO:0000256" key="3">
    <source>
        <dbReference type="SAM" id="Phobius"/>
    </source>
</evidence>
<dbReference type="InterPro" id="IPR002035">
    <property type="entry name" value="VWF_A"/>
</dbReference>
<dbReference type="Pfam" id="PF13519">
    <property type="entry name" value="VWA_2"/>
    <property type="match status" value="1"/>
</dbReference>
<keyword evidence="3" id="KW-0812">Transmembrane</keyword>
<evidence type="ECO:0000259" key="4">
    <source>
        <dbReference type="PROSITE" id="PS50234"/>
    </source>
</evidence>
<dbReference type="InterPro" id="IPR003959">
    <property type="entry name" value="ATPase_AAA_core"/>
</dbReference>
<feature type="compositionally biased region" description="Polar residues" evidence="2">
    <location>
        <begin position="189"/>
        <end position="208"/>
    </location>
</feature>
<dbReference type="InterPro" id="IPR036465">
    <property type="entry name" value="vWFA_dom_sf"/>
</dbReference>
<dbReference type="SUPFAM" id="SSF52540">
    <property type="entry name" value="P-loop containing nucleoside triphosphate hydrolases"/>
    <property type="match status" value="2"/>
</dbReference>
<feature type="compositionally biased region" description="Basic and acidic residues" evidence="2">
    <location>
        <begin position="216"/>
        <end position="235"/>
    </location>
</feature>
<dbReference type="GO" id="GO:0016874">
    <property type="term" value="F:ligase activity"/>
    <property type="evidence" value="ECO:0007669"/>
    <property type="project" value="UniProtKB-KW"/>
</dbReference>
<keyword evidence="3" id="KW-0472">Membrane</keyword>
<dbReference type="PANTHER" id="PTHR22605">
    <property type="entry name" value="RZ-TYPE DOMAIN-CONTAINING PROTEIN"/>
    <property type="match status" value="1"/>
</dbReference>
<dbReference type="Pfam" id="PF00004">
    <property type="entry name" value="AAA"/>
    <property type="match status" value="1"/>
</dbReference>
<dbReference type="SUPFAM" id="SSF53300">
    <property type="entry name" value="vWA-like"/>
    <property type="match status" value="1"/>
</dbReference>
<dbReference type="OrthoDB" id="2423195at2759"/>
<dbReference type="InterPro" id="IPR031248">
    <property type="entry name" value="RNF213"/>
</dbReference>
<dbReference type="PROSITE" id="PS50234">
    <property type="entry name" value="VWFA"/>
    <property type="match status" value="1"/>
</dbReference>
<reference evidence="5" key="1">
    <citation type="submission" date="2020-06" db="EMBL/GenBank/DDBJ databases">
        <authorList>
            <consortium name="Plant Systems Biology data submission"/>
        </authorList>
    </citation>
    <scope>NUCLEOTIDE SEQUENCE</scope>
    <source>
        <strain evidence="5">D6</strain>
    </source>
</reference>
<keyword evidence="6" id="KW-1185">Reference proteome</keyword>
<name>A0A9N8HHZ2_9STRA</name>
<dbReference type="Proteomes" id="UP001153069">
    <property type="component" value="Unassembled WGS sequence"/>
</dbReference>
<dbReference type="SMART" id="SM00327">
    <property type="entry name" value="VWA"/>
    <property type="match status" value="1"/>
</dbReference>
<organism evidence="5 6">
    <name type="scientific">Seminavis robusta</name>
    <dbReference type="NCBI Taxonomy" id="568900"/>
    <lineage>
        <taxon>Eukaryota</taxon>
        <taxon>Sar</taxon>
        <taxon>Stramenopiles</taxon>
        <taxon>Ochrophyta</taxon>
        <taxon>Bacillariophyta</taxon>
        <taxon>Bacillariophyceae</taxon>
        <taxon>Bacillariophycidae</taxon>
        <taxon>Naviculales</taxon>
        <taxon>Naviculaceae</taxon>
        <taxon>Seminavis</taxon>
    </lineage>
</organism>
<dbReference type="Gene3D" id="3.40.50.410">
    <property type="entry name" value="von Willebrand factor, type A domain"/>
    <property type="match status" value="1"/>
</dbReference>
<dbReference type="EMBL" id="CAICTM010000591">
    <property type="protein sequence ID" value="CAB9513447.1"/>
    <property type="molecule type" value="Genomic_DNA"/>
</dbReference>
<evidence type="ECO:0000256" key="2">
    <source>
        <dbReference type="SAM" id="MobiDB-lite"/>
    </source>
</evidence>
<dbReference type="GO" id="GO:0016887">
    <property type="term" value="F:ATP hydrolysis activity"/>
    <property type="evidence" value="ECO:0007669"/>
    <property type="project" value="InterPro"/>
</dbReference>
<protein>
    <submittedName>
        <fullName evidence="5">Protein ligase RNF213</fullName>
    </submittedName>
</protein>
<evidence type="ECO:0000313" key="6">
    <source>
        <dbReference type="Proteomes" id="UP001153069"/>
    </source>
</evidence>
<dbReference type="GO" id="GO:0004842">
    <property type="term" value="F:ubiquitin-protein transferase activity"/>
    <property type="evidence" value="ECO:0007669"/>
    <property type="project" value="InterPro"/>
</dbReference>
<dbReference type="GO" id="GO:0005524">
    <property type="term" value="F:ATP binding"/>
    <property type="evidence" value="ECO:0007669"/>
    <property type="project" value="InterPro"/>
</dbReference>
<keyword evidence="5" id="KW-0436">Ligase</keyword>
<dbReference type="Gene3D" id="3.40.50.300">
    <property type="entry name" value="P-loop containing nucleotide triphosphate hydrolases"/>
    <property type="match status" value="1"/>
</dbReference>
<dbReference type="CDD" id="cd00198">
    <property type="entry name" value="vWFA"/>
    <property type="match status" value="1"/>
</dbReference>
<dbReference type="PANTHER" id="PTHR22605:SF1">
    <property type="entry name" value="RZ-TYPE DOMAIN-CONTAINING PROTEIN"/>
    <property type="match status" value="1"/>
</dbReference>
<gene>
    <name evidence="5" type="ORF">SEMRO_592_G172130.1</name>
</gene>
<feature type="domain" description="VWFA" evidence="4">
    <location>
        <begin position="1856"/>
        <end position="2045"/>
    </location>
</feature>
<comment type="caution">
    <text evidence="5">The sequence shown here is derived from an EMBL/GenBank/DDBJ whole genome shotgun (WGS) entry which is preliminary data.</text>
</comment>
<keyword evidence="1" id="KW-0175">Coiled coil</keyword>
<accession>A0A9N8HHZ2</accession>
<feature type="coiled-coil region" evidence="1">
    <location>
        <begin position="4215"/>
        <end position="4242"/>
    </location>
</feature>
<sequence>MKNVFYYNITVKFISAGGSSRDVPQTQTFEKVASDSQVGFGQGNNKTTVPRREKFQVRKTNFWRNSDKQLAGVLNRDQLGGKVCVCSFRPEVDRFVEVVGKLNVAAIIVSKHPNVDCAKPVFCLPEAVVNKLSRWCNVDIYIEEIQGMKPAMPNDPLLCETNVDAEMKEKRTRDNTATRSYVDALKANWSEQQPSPTATSVSGASVTDGQFEDAPDDKVSAKKVESNQRTSETKQSKRSSWGGLGRLGGYLVSSVSSLVKGEPELMKLFKAKNWSQDDNHEGYQSAIKFVQENGKEKCDDETVTQVVDWLKNNSAGPMRLAVCMEIWHLVGERDVGTQLFNEIVVSLAKMNISEKRAVGLMCKHSKFLRRQKPHRIVGQFFSAMVLELVARGGKQAVADLLETEASMGSFWVATLFYWNDSGMLVQKEVDWEFWEHIRVLLLNTFVGEHKNELMSLIDVQRANTIALLLQPSHSQIHDTFFDLPHSVSLESHVTEWIIKLAGGLVKKHLAGIDCSEEWQKVFVVLSEACPTQLTDGKCRQVLDRLARLASYDDCQRFKIYSVIAAGSQETTLYSKTLFALCECLRQDLMVCNPQIVSDLSSLLQSPFGSQLMQGKRVLLRVVNFAERSMQHPEIEFGGKLRLLTILHAEMAGGNHGTDWSRRKYDVVVGLLIEALPLHSCREKLEDLLLLSLSTMPIFEGCADEVVARTVDTFSSEDVLGNIRVVTTALLRLAQNPSGSFGFCLCSHLRLALVGFCSSFDRAAVVLLDLAFDENPTRDTQALVRQVISKTFNQWKPTSLIQLSRLKGMSIDLCARCFQVNTTLHPMFNFKEHLLRLVMEWISRFEAEAVLLRDLEEGKLCAASPFWVVLETHWNNSKMLPSLDDIVSKIKDLEELVGSILESLAASPDWNCSLVDLLKAYDWVESEGSEFERVIATYCPISHENYQTSFAPEGLDDATMFLHVRETVALQQLREDALVAESLRSSYWHSLSICDFFLQHKSKIFEGEIGQLLDGQVDLEDLSYAVDSTLESIQDLFSPGCDFEVFKKSLDGISMAEGVLEHECSVLLKRPECGLTDEDVNRFLIVASFMQIEGPLSEFLNFCEQMKFKVIQDELFSVLKTLVASLVSSSSSDPKVEVVHGLCLQLDSTLHPDCGDCSQDPSTVLTHLRRLRGLFTFLGSFSHHGEVWVFSRDNKWLGKEGLDQFYLEFENVTNITLGNHKDSFYMTVLDALEPTVRVISALGGLQSEESVPSMLEKISSNSDMSRWMENGGHDNLKQVQGSLSLLRGWFCDGVDENAKIGAELKSIQRSGVFSICLSPKLSLQLQYTLATNGTMEDRCAADEELDDLVERMGMIQHDDPADARAVEGFLNQHRVMMAARSNFAESYAVGYPLPGSEAMSCSAGHEYLDEAMAILKRSQTSLKEKDSWLDSTRSRYPTSMLFWTKELKQIYDILGGAQDETVLRRLMAILSRLDSSLTRDQVSSIALQHMGHLKGDEGWLVITSKFVEDVHQAVGAPFEQKERNEVGVLKLHTLSCDAGCESDATLGLLQNIYKNRLPAEFEILFVSPETEKEEVDLFLRRSKVFTTNIFTIVNVDKMAGNSLEKVLDFTSDRENKSLGLRLHLIQAKTSMLHTSSFLEGSEWRHCATEDQSSCWRNIINGERCQSVSIVLSEASGAGKTRLIRREIKRRHRDKAVGAITVHEGSMMDSLTDDIIDAFKLNGSKKAIHFSFMCLLEPSSEVNCAWLDTINRFFFSFLVLGLIRNSDSSKSFHVGNSGWTIYVELPSMLRGGNGETAVGATQEWLRKHVPVLSICGEVRQPEQRFSVDDATRRVCTYLRAYEDGTIDRKFKPGSGRKKLVFVLDNSGSMAEIVGNDKTALSAAVDCALEIFDSHLNQNDMAGVVLFNQNTSIQVPIQVVTDEHHKAELRNSLDCVRFSAGGGTRMYPALQYAVEDCQRTHDEDMETWIICLTDGCTGGTDETFRPCLENSCDNVHVILIGVNLPLQYGQRMQLLCNKYQDPPVESNKGQYIASQANIESLVEAFQTVARAIPVSQTFELDGQVSDGECGRLIHKYAPDSVPRHNMQKMSFWVSFLYRRVSVLDSNENYNYNETVEHLGSSLMTIMLFEVQRILDKDLSLDWVNTNHTQLIYDFENPEAPEFRLLCTSPRTLDPVLRQRYESLNLPGFFVPSEMQLQSPRFLCELLSKALDIPVSGSDCLNCVNNEGFIITVDFALKMLCLAERVSCRCPAILEGETGVSKTALTKMYSKLLNLSHILKAARLTALDLDDIEQEIQSMGYNVDDGHIALDRLERSLESAAERSREGTTELSELLYTLLTKKIELRPALFQDKPDKFDSNQTQAVLEMLKWFGSSLVEPTFFSINVDATLSGDDISKLFIPVRQAARKLMGENCAIIVFLDEVNTSSVIGLFKEIVVDRSLHGEVLEGNIIPVAACNPVRTAAKVATKREHDMATCWASGHYQVVALPPSMEDLKWSFGSLNAAQEREFISRRLEMTGTDKISPGLRMSLTDLISSCQDTIRRLAARHLCETVFHESQPDDDDLQQRAASVVSLRDIQRVFTLYGWFLDNLHLLDKEALSLKSSQRTSMVLSVAIVYYMRLDAGCRRGLLAVIENLPGEKGEKHSFRGVLESSMETVIRNSLVPPGIAVTMGLKENLFVTLVCTLSCVPLLMVGRPGSSKTLSVNMLADNATGEDSSSPFYRALSRLSLFHYQCSKETSSREIAAIFRKASQRQEKLDPSKQRCVVFMDEAGLPEEDRESLKVLHYLLESCAQKAAVGFVAIANHILDAAKSNRCAVLLRPEPDEEEMATIASGLLYCKTTDGTIVTREVCVGDTLLPADKFARQVCTSYDTVIKGGLTNKDAHTFYGLRDFIYFLRSVKANARETSMTKLHISIRSLVQAIERNFNGLEKRALYETIVVFLKPFCNSSEMRRIFSQIARDPLEIIRASLEQNCACVDQENRARFAMFIDSSEDDSIMRLLHLMGLLEDSKRSLFKLSHMPDESALERMRLISGVKFAAGQGKAALLSQTEPVNEAFYDITNQQFRMVKDRDGQQLLFTNIAVGGVSRRSQVNPSFECIVHARSSQIKELPAPYLNRFEKFQLDIKDVIVAGLTKLGPGMASVIQQARSQTLLLLKPLIEHYGLFGWAENERTLDGVFIDMLPAWALQGDKPSFVAEEEDSFADVMAKFLKVASSLSVAASDIMVLVRISKKHLPEDQAELLGLLEDGEVAVAELQLALRSLLAQPSDGVLDNFCKSVVQMIMTRYAVNTLLQLATPESVFAQRHALPADVFEWYLESSGHCSLQELIQTELENLMRPKMIVAYSRTDACNLSIATLSKGQNDVVVERLELLRSEAKVRGSVLAWIQHDEKRVYVLVVDMKGQKSVEQCNYIRMLVESHLSNTTNKIFVLLLHYPPSTFLKSSWYPALSLGGWSHFFLDGMDQVRGLGTNQFMRLSCEIEDAQESDLVKNLLGFLEQMLPTALSTIACRQPFPRTGGGVDPFNDQLEQLAQLFSQKVGDHTVQEVLCKKFAREWMEEALPYATKLASRALLEGTTQLSMNASIHRSLEKAFESFLLLHLGEILAGRNYEVITNGASEEVRQLFGKVLESLPAVPFEEILLQQDSPSVNRQRRADETETIPRFPFFNFISSALKECIEIAEKEILMKQKGGRDKHRRACKGKALLETCTEIMDNLKDGDDTGSHRASLILDVVGSVVSSEDDDLFKRYLQEFVQNRTGCTANSVAVDWLDSQTRDLGGGQRSILAMHCFQRERPLEIMRIVPWSKSMQFAEPENALSGWQESSFATTCFLRMLEHFETTLVTCADSNWRGLLSSFVAQLNMGLVDDRVLERQDVRNRIRVLVGVLGLLRVGVPNIPSVVSTWYDEDLSLITVSAETDLSIGSIMSMLSVAGAPKDTLQSFLWQFFNYAKIMPYHFESDLGGLLALLNGELCDQQFAMALLHKACSAGATDNDLLLGWSKQTLKIVNNAVPCQRLREFSSSGVRTCVPHFVPEWLQSASTIDGEESVQTLSVYPEFFADYEHSFDDGAFPNAMYQLLLCMMLGQSGPMSSLDLLILLLKDIEAEAGVDSTLDTTGDQYDSLAGSPLGAMIADCRILCFLTKVAQELAQHGEASALSGPDEIGMTVLGQIMSLESIKFKDFFFSVMSHHGGESSVAASLRQGGQLHGQPWCRSLQNGVPSERGRVETELATAQRNLNEMEQEEQRKANEIRLCPHCGAQFMVDAVECGTMRCGQDAHRDNGRPLVGGNIVNGGYGCGRQFPLDQAGRYQFDDEAIRQLRQEVSIKAAQFRGFTGANEKWNAMISFEVPKLRFVLRREKEDSHLLTAAVFDETDVSDYQSCLLQILMDGSGFSAEISILPDLIEFYLWLHSHFAHLITKEEALSNTIGSILDKARVHKRFDRIHASHILALFERLSCKFDVLLKDPKFRVTWQCEEVQLGFKTLKEAPLLALLSEGADPSEGNDVLFLWIDTIVAKYNRFVQRLAELASNDAVAPTRSIHPSMVLPDSASIITLPLLQPEELGSLAMASWQGDTKTFDSERLDSLLRKGIVHSDLPPLISNPLDFLREHFSFRVDQSVEKKSTAKHELVFSSSSGLLFCRQEDLRLLERAQGTLRRLGVVGADESILGPIRVHYSCLDSQTIATLLSGIQNFFDLLLSDGVTRISCMREAIEMVNFTMEFDEFLGSLGFPLLNQSQWKLLIDLDGKQIFSLVQFLGYQLATEGFIYRECDRCAADPLNEDTKNTLVASVQELCLQQGTKSTLADVESFTNDVLLQPYYKDLIVEKARKSPQPLRSVLVEADKYLADEPVLGCIPVDVTVRNYVSLMQVLHQVRLSLRLQPSEDNFAKTADNDDNVPGKQSIGCCWLWNGEELPDRWITYMSDTQDEDDAMRLWFISESDVEQDDNRCPNEPAPANVSPVLDGESGEAVSDSTDLRIVIAEDPAVAEEDPAKVAAAQIQRWWRDFSQETEATRWGDEADHDNVSTTIQVSSQDQKELNDKHIDPADSKCAELDESMDLVQGLGRDLEPEVVAKWFILSVLMTCFSALVYAFLCKFKCKVVDGVLMIHSSSS</sequence>
<dbReference type="InterPro" id="IPR027417">
    <property type="entry name" value="P-loop_NTPase"/>
</dbReference>
<evidence type="ECO:0000256" key="1">
    <source>
        <dbReference type="SAM" id="Coils"/>
    </source>
</evidence>
<feature type="region of interest" description="Disordered" evidence="2">
    <location>
        <begin position="186"/>
        <end position="240"/>
    </location>
</feature>
<evidence type="ECO:0000313" key="5">
    <source>
        <dbReference type="EMBL" id="CAB9513447.1"/>
    </source>
</evidence>
<feature type="transmembrane region" description="Helical" evidence="3">
    <location>
        <begin position="5065"/>
        <end position="5083"/>
    </location>
</feature>
<feature type="region of interest" description="Disordered" evidence="2">
    <location>
        <begin position="4933"/>
        <end position="4959"/>
    </location>
</feature>
<keyword evidence="3" id="KW-1133">Transmembrane helix</keyword>